<evidence type="ECO:0000313" key="1">
    <source>
        <dbReference type="EMBL" id="PPR90806.1"/>
    </source>
</evidence>
<reference evidence="1 2" key="1">
    <citation type="submission" date="2015-01" db="EMBL/GenBank/DDBJ databases">
        <title>Genome of allotetraploid Gossypium barbadense reveals genomic plasticity and fiber elongation in cotton evolution.</title>
        <authorList>
            <person name="Chen X."/>
            <person name="Liu X."/>
            <person name="Zhao B."/>
            <person name="Zheng H."/>
            <person name="Hu Y."/>
            <person name="Lu G."/>
            <person name="Yang C."/>
            <person name="Chen J."/>
            <person name="Shan C."/>
            <person name="Zhang L."/>
            <person name="Zhou Y."/>
            <person name="Wang L."/>
            <person name="Guo W."/>
            <person name="Bai Y."/>
            <person name="Ruan J."/>
            <person name="Shangguan X."/>
            <person name="Mao Y."/>
            <person name="Jiang J."/>
            <person name="Zhu Y."/>
            <person name="Lei J."/>
            <person name="Kang H."/>
            <person name="Chen S."/>
            <person name="He X."/>
            <person name="Wang R."/>
            <person name="Wang Y."/>
            <person name="Chen J."/>
            <person name="Wang L."/>
            <person name="Yu S."/>
            <person name="Wang B."/>
            <person name="Wei J."/>
            <person name="Song S."/>
            <person name="Lu X."/>
            <person name="Gao Z."/>
            <person name="Gu W."/>
            <person name="Deng X."/>
            <person name="Ma D."/>
            <person name="Wang S."/>
            <person name="Liang W."/>
            <person name="Fang L."/>
            <person name="Cai C."/>
            <person name="Zhu X."/>
            <person name="Zhou B."/>
            <person name="Zhang Y."/>
            <person name="Chen Z."/>
            <person name="Xu S."/>
            <person name="Zhu R."/>
            <person name="Wang S."/>
            <person name="Zhang T."/>
            <person name="Zhao G."/>
        </authorList>
    </citation>
    <scope>NUCLEOTIDE SEQUENCE [LARGE SCALE GENOMIC DNA]</scope>
    <source>
        <strain evidence="2">cv. Xinhai21</strain>
        <tissue evidence="1">Leaf</tissue>
    </source>
</reference>
<gene>
    <name evidence="1" type="ORF">GOBAR_AA29881</name>
</gene>
<protein>
    <submittedName>
        <fullName evidence="1">Uncharacterized protein</fullName>
    </submittedName>
</protein>
<dbReference type="EMBL" id="KZ667498">
    <property type="protein sequence ID" value="PPR90806.1"/>
    <property type="molecule type" value="Genomic_DNA"/>
</dbReference>
<proteinExistence type="predicted"/>
<sequence>MVREVGLAMRCRGAQRCQDMKPPHELDERVVVAESVVLRAVGGYSHQECPRRLPHRDGGRTDALKQLGLYEAVLGAKVCQHFKGEKCMRRLRACSSFSSLKSSIYRPSAAPNSGTLSWQFNPSR</sequence>
<accession>A0A2P5WI98</accession>
<name>A0A2P5WI98_GOSBA</name>
<organism evidence="1 2">
    <name type="scientific">Gossypium barbadense</name>
    <name type="common">Sea Island cotton</name>
    <name type="synonym">Hibiscus barbadensis</name>
    <dbReference type="NCBI Taxonomy" id="3634"/>
    <lineage>
        <taxon>Eukaryota</taxon>
        <taxon>Viridiplantae</taxon>
        <taxon>Streptophyta</taxon>
        <taxon>Embryophyta</taxon>
        <taxon>Tracheophyta</taxon>
        <taxon>Spermatophyta</taxon>
        <taxon>Magnoliopsida</taxon>
        <taxon>eudicotyledons</taxon>
        <taxon>Gunneridae</taxon>
        <taxon>Pentapetalae</taxon>
        <taxon>rosids</taxon>
        <taxon>malvids</taxon>
        <taxon>Malvales</taxon>
        <taxon>Malvaceae</taxon>
        <taxon>Malvoideae</taxon>
        <taxon>Gossypium</taxon>
    </lineage>
</organism>
<dbReference type="AlphaFoldDB" id="A0A2P5WI98"/>
<evidence type="ECO:0000313" key="2">
    <source>
        <dbReference type="Proteomes" id="UP000239757"/>
    </source>
</evidence>
<dbReference type="Proteomes" id="UP000239757">
    <property type="component" value="Unassembled WGS sequence"/>
</dbReference>